<dbReference type="GO" id="GO:0007059">
    <property type="term" value="P:chromosome segregation"/>
    <property type="evidence" value="ECO:0007669"/>
    <property type="project" value="UniProtKB-KW"/>
</dbReference>
<evidence type="ECO:0000256" key="1">
    <source>
        <dbReference type="ARBA" id="ARBA00022829"/>
    </source>
</evidence>
<gene>
    <name evidence="3" type="ORF">BAQU_1803</name>
</gene>
<keyword evidence="4" id="KW-1185">Reference proteome</keyword>
<name>A0A261G1L8_9BIFI</name>
<dbReference type="Proteomes" id="UP000216451">
    <property type="component" value="Unassembled WGS sequence"/>
</dbReference>
<dbReference type="Pfam" id="PF02616">
    <property type="entry name" value="SMC_ScpA"/>
    <property type="match status" value="1"/>
</dbReference>
<comment type="caution">
    <text evidence="3">The sequence shown here is derived from an EMBL/GenBank/DDBJ whole genome shotgun (WGS) entry which is preliminary data.</text>
</comment>
<keyword evidence="1" id="KW-0159">Chromosome partition</keyword>
<dbReference type="AlphaFoldDB" id="A0A261G1L8"/>
<accession>A0A261G1L8</accession>
<reference evidence="3 4" key="1">
    <citation type="journal article" date="2017" name="BMC Genomics">
        <title>Comparative genomic and phylogenomic analyses of the Bifidobacteriaceae family.</title>
        <authorList>
            <person name="Lugli G.A."/>
            <person name="Milani C."/>
            <person name="Turroni F."/>
            <person name="Duranti S."/>
            <person name="Mancabelli L."/>
            <person name="Mangifesta M."/>
            <person name="Ferrario C."/>
            <person name="Modesto M."/>
            <person name="Mattarelli P."/>
            <person name="Jiri K."/>
            <person name="van Sinderen D."/>
            <person name="Ventura M."/>
        </authorList>
    </citation>
    <scope>NUCLEOTIDE SEQUENCE [LARGE SCALE GENOMIC DNA]</scope>
    <source>
        <strain evidence="3 4">LMG 28769</strain>
    </source>
</reference>
<evidence type="ECO:0000313" key="4">
    <source>
        <dbReference type="Proteomes" id="UP000216451"/>
    </source>
</evidence>
<dbReference type="InterPro" id="IPR003768">
    <property type="entry name" value="ScpA"/>
</dbReference>
<sequence>METHISENQQIASDGTSDVSVMENDINVEFSVNLDVYQGPFDALLGLLARRSLDLTELSLCEITQEFLDFVQTLDMNRNIDTVSAFIDVASILIEAKSAALLPHTESSDHDEQTLQALRDRDLLFARLLQYKAFKEAGNNFRERLAANSGFFPHHAVVTEQVASMLPELQWSTDAFDLARLAARALMNAPPEEVSLAQLHVPQVNLQAQAAMIRERLMSAEGDACSFEDLICDATSRLEIIARFFAVLVFFKQGFVQYRQAGPFASLSLRWVAKHTDGAALPVDAGDFA</sequence>
<protein>
    <recommendedName>
        <fullName evidence="2">Segregation and condensation protein A</fullName>
    </recommendedName>
</protein>
<organism evidence="3 4">
    <name type="scientific">Bifidobacterium aquikefiri</name>
    <dbReference type="NCBI Taxonomy" id="1653207"/>
    <lineage>
        <taxon>Bacteria</taxon>
        <taxon>Bacillati</taxon>
        <taxon>Actinomycetota</taxon>
        <taxon>Actinomycetes</taxon>
        <taxon>Bifidobacteriales</taxon>
        <taxon>Bifidobacteriaceae</taxon>
        <taxon>Bifidobacterium</taxon>
    </lineage>
</organism>
<evidence type="ECO:0000256" key="2">
    <source>
        <dbReference type="ARBA" id="ARBA00044777"/>
    </source>
</evidence>
<dbReference type="EMBL" id="MWXA01000009">
    <property type="protein sequence ID" value="OZG65063.1"/>
    <property type="molecule type" value="Genomic_DNA"/>
</dbReference>
<dbReference type="Gene3D" id="6.10.250.2410">
    <property type="match status" value="1"/>
</dbReference>
<dbReference type="PANTHER" id="PTHR33969">
    <property type="entry name" value="SEGREGATION AND CONDENSATION PROTEIN A"/>
    <property type="match status" value="1"/>
</dbReference>
<evidence type="ECO:0000313" key="3">
    <source>
        <dbReference type="EMBL" id="OZG65063.1"/>
    </source>
</evidence>
<dbReference type="RefSeq" id="WP_169713295.1">
    <property type="nucleotide sequence ID" value="NZ_JBDNSG010000001.1"/>
</dbReference>
<dbReference type="GeneID" id="98296452"/>
<proteinExistence type="predicted"/>
<dbReference type="PANTHER" id="PTHR33969:SF2">
    <property type="entry name" value="SEGREGATION AND CONDENSATION PROTEIN A"/>
    <property type="match status" value="1"/>
</dbReference>